<dbReference type="SUPFAM" id="SSF56024">
    <property type="entry name" value="Phospholipase D/nuclease"/>
    <property type="match status" value="2"/>
</dbReference>
<dbReference type="GO" id="GO:0005886">
    <property type="term" value="C:plasma membrane"/>
    <property type="evidence" value="ECO:0007669"/>
    <property type="project" value="UniProtKB-SubCell"/>
</dbReference>
<dbReference type="PANTHER" id="PTHR21248:SF22">
    <property type="entry name" value="PHOSPHOLIPASE D"/>
    <property type="match status" value="1"/>
</dbReference>
<feature type="domain" description="PLD phosphodiesterase" evidence="14">
    <location>
        <begin position="229"/>
        <end position="256"/>
    </location>
</feature>
<evidence type="ECO:0000256" key="4">
    <source>
        <dbReference type="ARBA" id="ARBA00022679"/>
    </source>
</evidence>
<evidence type="ECO:0000256" key="12">
    <source>
        <dbReference type="NCBIfam" id="TIGR04265"/>
    </source>
</evidence>
<dbReference type="NCBIfam" id="TIGR04265">
    <property type="entry name" value="bac_cardiolipin"/>
    <property type="match status" value="1"/>
</dbReference>
<dbReference type="Pfam" id="PF13396">
    <property type="entry name" value="PLDc_N"/>
    <property type="match status" value="1"/>
</dbReference>
<keyword evidence="10" id="KW-0594">Phospholipid biosynthesis</keyword>
<feature type="domain" description="PLD phosphodiesterase" evidence="14">
    <location>
        <begin position="416"/>
        <end position="443"/>
    </location>
</feature>
<dbReference type="Gene3D" id="3.30.870.10">
    <property type="entry name" value="Endonuclease Chain A"/>
    <property type="match status" value="2"/>
</dbReference>
<dbReference type="InterPro" id="IPR001736">
    <property type="entry name" value="PLipase_D/transphosphatidylase"/>
</dbReference>
<evidence type="ECO:0000256" key="11">
    <source>
        <dbReference type="ARBA" id="ARBA00023264"/>
    </source>
</evidence>
<evidence type="ECO:0000259" key="14">
    <source>
        <dbReference type="PROSITE" id="PS50035"/>
    </source>
</evidence>
<feature type="transmembrane region" description="Helical" evidence="13">
    <location>
        <begin position="51"/>
        <end position="74"/>
    </location>
</feature>
<evidence type="ECO:0000313" key="15">
    <source>
        <dbReference type="EMBL" id="MCZ9289913.1"/>
    </source>
</evidence>
<keyword evidence="11" id="KW-1208">Phospholipid metabolism</keyword>
<keyword evidence="5 13" id="KW-0812">Transmembrane</keyword>
<dbReference type="Proteomes" id="UP001146469">
    <property type="component" value="Unassembled WGS sequence"/>
</dbReference>
<evidence type="ECO:0000256" key="3">
    <source>
        <dbReference type="ARBA" id="ARBA00022516"/>
    </source>
</evidence>
<dbReference type="EC" id="2.7.8.-" evidence="12"/>
<comment type="caution">
    <text evidence="15">The sequence shown here is derived from an EMBL/GenBank/DDBJ whole genome shotgun (WGS) entry which is preliminary data.</text>
</comment>
<keyword evidence="7 13" id="KW-1133">Transmembrane helix</keyword>
<evidence type="ECO:0000256" key="13">
    <source>
        <dbReference type="SAM" id="Phobius"/>
    </source>
</evidence>
<evidence type="ECO:0000256" key="1">
    <source>
        <dbReference type="ARBA" id="ARBA00004651"/>
    </source>
</evidence>
<comment type="subcellular location">
    <subcellularLocation>
        <location evidence="1">Cell membrane</location>
        <topology evidence="1">Multi-pass membrane protein</topology>
    </subcellularLocation>
</comment>
<keyword evidence="8" id="KW-0443">Lipid metabolism</keyword>
<dbReference type="SMART" id="SM00155">
    <property type="entry name" value="PLDc"/>
    <property type="match status" value="2"/>
</dbReference>
<name>A0A9X3LPN6_9CORY</name>
<protein>
    <recommendedName>
        <fullName evidence="12">Cardiolipin synthase</fullName>
        <ecNumber evidence="12">2.7.8.-</ecNumber>
    </recommendedName>
</protein>
<dbReference type="InterPro" id="IPR027379">
    <property type="entry name" value="CLS_N"/>
</dbReference>
<evidence type="ECO:0000256" key="8">
    <source>
        <dbReference type="ARBA" id="ARBA00023098"/>
    </source>
</evidence>
<dbReference type="EMBL" id="JAKMUT010000005">
    <property type="protein sequence ID" value="MCZ9289913.1"/>
    <property type="molecule type" value="Genomic_DNA"/>
</dbReference>
<dbReference type="PROSITE" id="PS50035">
    <property type="entry name" value="PLD"/>
    <property type="match status" value="2"/>
</dbReference>
<evidence type="ECO:0000256" key="5">
    <source>
        <dbReference type="ARBA" id="ARBA00022692"/>
    </source>
</evidence>
<keyword evidence="9 13" id="KW-0472">Membrane</keyword>
<evidence type="ECO:0000256" key="9">
    <source>
        <dbReference type="ARBA" id="ARBA00023136"/>
    </source>
</evidence>
<evidence type="ECO:0000256" key="10">
    <source>
        <dbReference type="ARBA" id="ARBA00023209"/>
    </source>
</evidence>
<dbReference type="AlphaFoldDB" id="A0A9X3LPN6"/>
<dbReference type="GO" id="GO:0032049">
    <property type="term" value="P:cardiolipin biosynthetic process"/>
    <property type="evidence" value="ECO:0007669"/>
    <property type="project" value="UniProtKB-UniRule"/>
</dbReference>
<gene>
    <name evidence="15" type="primary">cls</name>
    <name evidence="15" type="ORF">L8V00_06825</name>
</gene>
<evidence type="ECO:0000313" key="16">
    <source>
        <dbReference type="Proteomes" id="UP001146469"/>
    </source>
</evidence>
<accession>A0A9X3LPN6</accession>
<organism evidence="15 16">
    <name type="scientific">Corynebacterium evansiae</name>
    <dbReference type="NCBI Taxonomy" id="2913499"/>
    <lineage>
        <taxon>Bacteria</taxon>
        <taxon>Bacillati</taxon>
        <taxon>Actinomycetota</taxon>
        <taxon>Actinomycetes</taxon>
        <taxon>Mycobacteriales</taxon>
        <taxon>Corynebacteriaceae</taxon>
        <taxon>Corynebacterium</taxon>
    </lineage>
</organism>
<dbReference type="RefSeq" id="WP_035004758.1">
    <property type="nucleotide sequence ID" value="NZ_JAKMUT010000005.1"/>
</dbReference>
<dbReference type="PANTHER" id="PTHR21248">
    <property type="entry name" value="CARDIOLIPIN SYNTHASE"/>
    <property type="match status" value="1"/>
</dbReference>
<evidence type="ECO:0000256" key="7">
    <source>
        <dbReference type="ARBA" id="ARBA00022989"/>
    </source>
</evidence>
<keyword evidence="3" id="KW-0444">Lipid biosynthesis</keyword>
<keyword evidence="6" id="KW-0677">Repeat</keyword>
<dbReference type="InterPro" id="IPR022924">
    <property type="entry name" value="Cardiolipin_synthase"/>
</dbReference>
<feature type="transmembrane region" description="Helical" evidence="13">
    <location>
        <begin position="20"/>
        <end position="39"/>
    </location>
</feature>
<dbReference type="Pfam" id="PF13091">
    <property type="entry name" value="PLDc_2"/>
    <property type="match status" value="2"/>
</dbReference>
<keyword evidence="4" id="KW-0808">Transferase</keyword>
<evidence type="ECO:0000256" key="6">
    <source>
        <dbReference type="ARBA" id="ARBA00022737"/>
    </source>
</evidence>
<reference evidence="15" key="1">
    <citation type="submission" date="2022-02" db="EMBL/GenBank/DDBJ databases">
        <title>Corynebacterium sp. from urogenital microbiome.</title>
        <authorList>
            <person name="Cappelli E.A."/>
            <person name="Ribeiro T.G."/>
            <person name="Peixe L."/>
        </authorList>
    </citation>
    <scope>NUCLEOTIDE SEQUENCE</scope>
    <source>
        <strain evidence="15">C8Ua_174</strain>
    </source>
</reference>
<dbReference type="GO" id="GO:0008808">
    <property type="term" value="F:cardiolipin synthase activity"/>
    <property type="evidence" value="ECO:0007669"/>
    <property type="project" value="UniProtKB-UniRule"/>
</dbReference>
<evidence type="ECO:0000256" key="2">
    <source>
        <dbReference type="ARBA" id="ARBA00022475"/>
    </source>
</evidence>
<keyword evidence="16" id="KW-1185">Reference proteome</keyword>
<dbReference type="InterPro" id="IPR025202">
    <property type="entry name" value="PLD-like_dom"/>
</dbReference>
<keyword evidence="2" id="KW-1003">Cell membrane</keyword>
<sequence>MPFPDLLGLFSEFTDDLQWWQVTLVVLDYALKIFALGWVPKERRPTSAMAWLLAIFLIPFIGIFLFLLMGSPAINRRRHRIQNQANELIRTMSADEPDVPEGSELSDELRSLVRLNRELTALPAVNGTMQALHSDYEESIAAMTRAIDSAEDYVNVEIYIMAWDDTTEPFFEALGRAAQRGVTVRVLWDHIGAHKYKGNKKLGKRLQAMGVDWQVMLPLQPFKWRFRRPDLRNHRKLVVVDGRVAFMGSQNMIEAPYQKPKNHKIGREWVDVMAELTGPIVSTINSVFAVDWFTETNEELDLINPTDAKQWLDTHDQDTGADIMQIVPSGPGFTTEPNLRLFTSIAHHAKHTLKLISPYFIPDESLMEAVTTACYRGVRVELYVSEKSDQPMVGHAQASYYSELLKAGVHMYLYPYPKVLHSKFAIADGEIAVMGSSNMDMRSFGLNYEISLMVGKGELLDALRSLTDDYRQRSALLTAEQWSTRPLYKQYVDNVARLTSALQ</sequence>
<proteinExistence type="predicted"/>